<proteinExistence type="predicted"/>
<protein>
    <submittedName>
        <fullName evidence="2">Uncharacterized protein</fullName>
    </submittedName>
</protein>
<dbReference type="EMBL" id="CVQH01020641">
    <property type="protein sequence ID" value="CRK28187.1"/>
    <property type="molecule type" value="Genomic_DNA"/>
</dbReference>
<dbReference type="Proteomes" id="UP000044602">
    <property type="component" value="Unassembled WGS sequence"/>
</dbReference>
<reference evidence="2 3" key="1">
    <citation type="submission" date="2015-05" db="EMBL/GenBank/DDBJ databases">
        <authorList>
            <person name="Wang D.B."/>
            <person name="Wang M."/>
        </authorList>
    </citation>
    <scope>NUCLEOTIDE SEQUENCE [LARGE SCALE GENOMIC DNA]</scope>
    <source>
        <strain evidence="2">VL1</strain>
    </source>
</reference>
<organism evidence="2 3">
    <name type="scientific">Verticillium longisporum</name>
    <name type="common">Verticillium dahliae var. longisporum</name>
    <dbReference type="NCBI Taxonomy" id="100787"/>
    <lineage>
        <taxon>Eukaryota</taxon>
        <taxon>Fungi</taxon>
        <taxon>Dikarya</taxon>
        <taxon>Ascomycota</taxon>
        <taxon>Pezizomycotina</taxon>
        <taxon>Sordariomycetes</taxon>
        <taxon>Hypocreomycetidae</taxon>
        <taxon>Glomerellales</taxon>
        <taxon>Plectosphaerellaceae</taxon>
        <taxon>Verticillium</taxon>
    </lineage>
</organism>
<evidence type="ECO:0000313" key="3">
    <source>
        <dbReference type="Proteomes" id="UP000044602"/>
    </source>
</evidence>
<dbReference type="AlphaFoldDB" id="A0A0G4M1R3"/>
<evidence type="ECO:0000256" key="1">
    <source>
        <dbReference type="SAM" id="MobiDB-lite"/>
    </source>
</evidence>
<name>A0A0G4M1R3_VERLO</name>
<sequence length="60" mass="6472">MLSAASRTWASGLRGRSGSGRGRMRNGARGAAGMRPRFLDDASAGFVVHQQQKPKTLRLM</sequence>
<gene>
    <name evidence="2" type="ORF">BN1708_015113</name>
</gene>
<keyword evidence="3" id="KW-1185">Reference proteome</keyword>
<evidence type="ECO:0000313" key="2">
    <source>
        <dbReference type="EMBL" id="CRK28187.1"/>
    </source>
</evidence>
<feature type="region of interest" description="Disordered" evidence="1">
    <location>
        <begin position="1"/>
        <end position="33"/>
    </location>
</feature>
<accession>A0A0G4M1R3</accession>